<dbReference type="OrthoDB" id="9768177at2"/>
<feature type="domain" description="TonB-dependent receptor-like beta-barrel" evidence="11">
    <location>
        <begin position="399"/>
        <end position="802"/>
    </location>
</feature>
<evidence type="ECO:0000256" key="9">
    <source>
        <dbReference type="RuleBase" id="RU003357"/>
    </source>
</evidence>
<dbReference type="InterPro" id="IPR023996">
    <property type="entry name" value="TonB-dep_OMP_SusC/RagA"/>
</dbReference>
<keyword evidence="7 8" id="KW-0998">Cell outer membrane</keyword>
<sequence length="1025" mass="113867">MKSLQERTEQSMAKNLKVGMLVCASILAANAAYANYPTSNELLTVTQQTGKIKGTIVDSKTGEPVIGASVKVKGTKLAAVTDLNGEFELNTHTNATLQISYVGFKETEVKASNGMKISLEEDTEALEEVVVVGYGTQKKESLTGAMANIKGEKLKDITSATVENMLNGKVSGVYVAPGSGRPGSTGAIIIRGQTSINGATAPLWVVDGVIVGNSAGDLNPDDIETMTVLKDAASTAIYGSEGANGVVVVTTKQAKHEKMSISLSAKAGLSTLNRGNLEMMDGAEFYDYYKSFQNVESVNFPRWNEDLRNSNFDWFKLAKKTGSTQDYNLTLNGGSENIQSMFTLGYFKEEGAVKGYDMNRYSTRIKVVYKPYEWLTIKPNISGSRTNDKDKQYSVGAMYSMMPWDSPYDENGNLVPNYYAGWVNSKATNYLNDLAAGDYSTSTTYDLSGGLDFDIKIAPWLTFSSVNNYSYYNSQTHGYYDPKSSSGEGVNGRTTEYNYVSTRRYTNQLLRFKKSWGKHNVNALLAYEFNDYEMKYTDVYATGFISGFEDFMTAAKPEMANGYRTAWAKQSYFTQWRYDYDSRYYGELSLRRDGRSNFGSNNRYGNFFSVSGAWNINNESWFKADWVDQLKLRAAFGSVGNVPTSLYPSYSLYSVGATYNENPGALISQIGNKDLTWEKTYTTGVGVDASFWQNRLHATLDYYIKNTSNILYQVPVTGLVGVTSIWKNIGKMRNTGIEFTIGGDIIRTKDLTWNVTANISHNSNELRDLYKQRDANGNYVVKPVLISDGTSIAGTAQRILEIGEPVDTYYMKEWAGVNPEDGKPQWYMDDANGNKVVTDSYSKASYYKCGKASPDVYGSFSTSLFYKNFDLQANFGYSLGGQIYSYYRQEFDSDGAYAGDRNQMKLQKGWSRWEKPGDIATHPRAMYNNQDKGNLASSRYLESSDYLKLRSLTLGYNFDLKKYGIQTLRLSVSGENLFTITDYSGVDPELPAGTNDKGVLSVTNTGGTSVYPAVRKFMLGVNLTF</sequence>
<gene>
    <name evidence="13" type="ORF">F7D73_07185</name>
</gene>
<dbReference type="NCBIfam" id="TIGR04056">
    <property type="entry name" value="OMP_RagA_SusC"/>
    <property type="match status" value="1"/>
</dbReference>
<dbReference type="InterPro" id="IPR036942">
    <property type="entry name" value="Beta-barrel_TonB_sf"/>
</dbReference>
<evidence type="ECO:0000256" key="3">
    <source>
        <dbReference type="ARBA" id="ARBA00022452"/>
    </source>
</evidence>
<comment type="similarity">
    <text evidence="8 9">Belongs to the TonB-dependent receptor family.</text>
</comment>
<keyword evidence="3 8" id="KW-1134">Transmembrane beta strand</keyword>
<dbReference type="Pfam" id="PF07715">
    <property type="entry name" value="Plug"/>
    <property type="match status" value="1"/>
</dbReference>
<dbReference type="Pfam" id="PF00593">
    <property type="entry name" value="TonB_dep_Rec_b-barrel"/>
    <property type="match status" value="1"/>
</dbReference>
<dbReference type="SUPFAM" id="SSF56935">
    <property type="entry name" value="Porins"/>
    <property type="match status" value="1"/>
</dbReference>
<dbReference type="Gene3D" id="2.170.130.10">
    <property type="entry name" value="TonB-dependent receptor, plug domain"/>
    <property type="match status" value="1"/>
</dbReference>
<evidence type="ECO:0000256" key="2">
    <source>
        <dbReference type="ARBA" id="ARBA00022448"/>
    </source>
</evidence>
<reference evidence="13 14" key="1">
    <citation type="submission" date="2019-09" db="EMBL/GenBank/DDBJ databases">
        <title>Distinct polysaccharide growth profiles of human intestinal Prevotella copri isolates.</title>
        <authorList>
            <person name="Fehlner-Peach H."/>
            <person name="Magnabosco C."/>
            <person name="Raghavan V."/>
            <person name="Scher J.U."/>
            <person name="Tett A."/>
            <person name="Cox L.M."/>
            <person name="Gottsegen C."/>
            <person name="Watters A."/>
            <person name="Wiltshire- Gordon J.D."/>
            <person name="Segata N."/>
            <person name="Bonneau R."/>
            <person name="Littman D.R."/>
        </authorList>
    </citation>
    <scope>NUCLEOTIDE SEQUENCE [LARGE SCALE GENOMIC DNA]</scope>
    <source>
        <strain evidence="14">iA622</strain>
    </source>
</reference>
<keyword evidence="10" id="KW-0732">Signal</keyword>
<dbReference type="Proteomes" id="UP000480425">
    <property type="component" value="Unassembled WGS sequence"/>
</dbReference>
<evidence type="ECO:0000256" key="1">
    <source>
        <dbReference type="ARBA" id="ARBA00004571"/>
    </source>
</evidence>
<name>A0A6G1U0N3_9BACT</name>
<feature type="domain" description="TonB-dependent receptor plug" evidence="12">
    <location>
        <begin position="139"/>
        <end position="246"/>
    </location>
</feature>
<comment type="caution">
    <text evidence="13">The sequence shown here is derived from an EMBL/GenBank/DDBJ whole genome shotgun (WGS) entry which is preliminary data.</text>
</comment>
<evidence type="ECO:0000256" key="5">
    <source>
        <dbReference type="ARBA" id="ARBA00023077"/>
    </source>
</evidence>
<dbReference type="InterPro" id="IPR037066">
    <property type="entry name" value="Plug_dom_sf"/>
</dbReference>
<evidence type="ECO:0000259" key="12">
    <source>
        <dbReference type="Pfam" id="PF07715"/>
    </source>
</evidence>
<protein>
    <submittedName>
        <fullName evidence="13">TonB-dependent receptor</fullName>
    </submittedName>
</protein>
<comment type="subcellular location">
    <subcellularLocation>
        <location evidence="1 8">Cell outer membrane</location>
        <topology evidence="1 8">Multi-pass membrane protein</topology>
    </subcellularLocation>
</comment>
<evidence type="ECO:0000313" key="14">
    <source>
        <dbReference type="Proteomes" id="UP000480425"/>
    </source>
</evidence>
<dbReference type="InterPro" id="IPR008969">
    <property type="entry name" value="CarboxyPept-like_regulatory"/>
</dbReference>
<dbReference type="NCBIfam" id="TIGR04057">
    <property type="entry name" value="SusC_RagA_signa"/>
    <property type="match status" value="1"/>
</dbReference>
<dbReference type="AlphaFoldDB" id="A0A6G1U0N3"/>
<evidence type="ECO:0000256" key="4">
    <source>
        <dbReference type="ARBA" id="ARBA00022692"/>
    </source>
</evidence>
<accession>A0A6G1U0N3</accession>
<dbReference type="GO" id="GO:0009279">
    <property type="term" value="C:cell outer membrane"/>
    <property type="evidence" value="ECO:0007669"/>
    <property type="project" value="UniProtKB-SubCell"/>
</dbReference>
<dbReference type="Pfam" id="PF13715">
    <property type="entry name" value="CarbopepD_reg_2"/>
    <property type="match status" value="1"/>
</dbReference>
<dbReference type="InterPro" id="IPR039426">
    <property type="entry name" value="TonB-dep_rcpt-like"/>
</dbReference>
<dbReference type="InterPro" id="IPR012910">
    <property type="entry name" value="Plug_dom"/>
</dbReference>
<dbReference type="PROSITE" id="PS52016">
    <property type="entry name" value="TONB_DEPENDENT_REC_3"/>
    <property type="match status" value="1"/>
</dbReference>
<keyword evidence="2 8" id="KW-0813">Transport</keyword>
<evidence type="ECO:0000256" key="6">
    <source>
        <dbReference type="ARBA" id="ARBA00023136"/>
    </source>
</evidence>
<dbReference type="SUPFAM" id="SSF49464">
    <property type="entry name" value="Carboxypeptidase regulatory domain-like"/>
    <property type="match status" value="1"/>
</dbReference>
<feature type="chain" id="PRO_5026018144" evidence="10">
    <location>
        <begin position="35"/>
        <end position="1025"/>
    </location>
</feature>
<dbReference type="Gene3D" id="2.60.40.1120">
    <property type="entry name" value="Carboxypeptidase-like, regulatory domain"/>
    <property type="match status" value="1"/>
</dbReference>
<proteinExistence type="inferred from homology"/>
<evidence type="ECO:0000313" key="13">
    <source>
        <dbReference type="EMBL" id="MQN80739.1"/>
    </source>
</evidence>
<evidence type="ECO:0000259" key="11">
    <source>
        <dbReference type="Pfam" id="PF00593"/>
    </source>
</evidence>
<dbReference type="InterPro" id="IPR000531">
    <property type="entry name" value="Beta-barrel_TonB"/>
</dbReference>
<keyword evidence="4 8" id="KW-0812">Transmembrane</keyword>
<keyword evidence="5 9" id="KW-0798">TonB box</keyword>
<evidence type="ECO:0000256" key="7">
    <source>
        <dbReference type="ARBA" id="ARBA00023237"/>
    </source>
</evidence>
<evidence type="ECO:0000256" key="10">
    <source>
        <dbReference type="SAM" id="SignalP"/>
    </source>
</evidence>
<keyword evidence="6 8" id="KW-0472">Membrane</keyword>
<dbReference type="FunFam" id="2.170.130.10:FF:000003">
    <property type="entry name" value="SusC/RagA family TonB-linked outer membrane protein"/>
    <property type="match status" value="1"/>
</dbReference>
<dbReference type="Gene3D" id="2.40.170.20">
    <property type="entry name" value="TonB-dependent receptor, beta-barrel domain"/>
    <property type="match status" value="1"/>
</dbReference>
<feature type="signal peptide" evidence="10">
    <location>
        <begin position="1"/>
        <end position="34"/>
    </location>
</feature>
<keyword evidence="13" id="KW-0675">Receptor</keyword>
<evidence type="ECO:0000256" key="8">
    <source>
        <dbReference type="PROSITE-ProRule" id="PRU01360"/>
    </source>
</evidence>
<dbReference type="InterPro" id="IPR023997">
    <property type="entry name" value="TonB-dep_OMP_SusC/RagA_CS"/>
</dbReference>
<dbReference type="EMBL" id="VZCB01000057">
    <property type="protein sequence ID" value="MQN80739.1"/>
    <property type="molecule type" value="Genomic_DNA"/>
</dbReference>
<organism evidence="13 14">
    <name type="scientific">Segatella copri</name>
    <dbReference type="NCBI Taxonomy" id="165179"/>
    <lineage>
        <taxon>Bacteria</taxon>
        <taxon>Pseudomonadati</taxon>
        <taxon>Bacteroidota</taxon>
        <taxon>Bacteroidia</taxon>
        <taxon>Bacteroidales</taxon>
        <taxon>Prevotellaceae</taxon>
        <taxon>Segatella</taxon>
    </lineage>
</organism>